<dbReference type="InterPro" id="IPR025979">
    <property type="entry name" value="ChrR-like_cupin_dom"/>
</dbReference>
<evidence type="ECO:0000313" key="3">
    <source>
        <dbReference type="EMBL" id="URL60091.1"/>
    </source>
</evidence>
<keyword evidence="4" id="KW-1185">Reference proteome</keyword>
<dbReference type="InterPro" id="IPR014710">
    <property type="entry name" value="RmlC-like_jellyroll"/>
</dbReference>
<dbReference type="Gene3D" id="2.60.120.10">
    <property type="entry name" value="Jelly Rolls"/>
    <property type="match status" value="1"/>
</dbReference>
<sequence length="152" mass="16431">MVFSTARACAFCVIAFASTALSAQPDATSTSAETISFPANDLHWVEIPDTGGIKYANVSGDLTGKGTYEAFVHFPGGKANPFHHHTQALPTVVLKGTFYAIIDGKRTEYPAGSFYRLPAKLAHYSGCSSSEDCLLFQYQDDHFDMVPLKTAN</sequence>
<proteinExistence type="predicted"/>
<dbReference type="EMBL" id="CP063231">
    <property type="protein sequence ID" value="URL60091.1"/>
    <property type="molecule type" value="Genomic_DNA"/>
</dbReference>
<evidence type="ECO:0000256" key="1">
    <source>
        <dbReference type="SAM" id="SignalP"/>
    </source>
</evidence>
<dbReference type="SUPFAM" id="SSF51182">
    <property type="entry name" value="RmlC-like cupins"/>
    <property type="match status" value="1"/>
</dbReference>
<feature type="domain" description="ChrR-like cupin" evidence="2">
    <location>
        <begin position="38"/>
        <end position="138"/>
    </location>
</feature>
<evidence type="ECO:0000259" key="2">
    <source>
        <dbReference type="Pfam" id="PF12973"/>
    </source>
</evidence>
<dbReference type="Proteomes" id="UP001056681">
    <property type="component" value="Chromosome"/>
</dbReference>
<feature type="signal peptide" evidence="1">
    <location>
        <begin position="1"/>
        <end position="22"/>
    </location>
</feature>
<feature type="chain" id="PRO_5045661191" evidence="1">
    <location>
        <begin position="23"/>
        <end position="152"/>
    </location>
</feature>
<organism evidence="3 4">
    <name type="scientific">Luteibacter flocculans</name>
    <dbReference type="NCBI Taxonomy" id="2780091"/>
    <lineage>
        <taxon>Bacteria</taxon>
        <taxon>Pseudomonadati</taxon>
        <taxon>Pseudomonadota</taxon>
        <taxon>Gammaproteobacteria</taxon>
        <taxon>Lysobacterales</taxon>
        <taxon>Rhodanobacteraceae</taxon>
        <taxon>Luteibacter</taxon>
    </lineage>
</organism>
<name>A0ABY4TBL0_9GAMM</name>
<reference evidence="3" key="1">
    <citation type="submission" date="2020-10" db="EMBL/GenBank/DDBJ databases">
        <title>Whole-genome sequence of Luteibacter sp. EIF3.</title>
        <authorList>
            <person name="Friedrich I."/>
            <person name="Hertel R."/>
            <person name="Daniel R."/>
        </authorList>
    </citation>
    <scope>NUCLEOTIDE SEQUENCE</scope>
    <source>
        <strain evidence="3">EIF3</strain>
    </source>
</reference>
<accession>A0ABY4TBL0</accession>
<dbReference type="Pfam" id="PF12973">
    <property type="entry name" value="Cupin_7"/>
    <property type="match status" value="1"/>
</dbReference>
<dbReference type="InterPro" id="IPR011051">
    <property type="entry name" value="RmlC_Cupin_sf"/>
</dbReference>
<keyword evidence="1" id="KW-0732">Signal</keyword>
<evidence type="ECO:0000313" key="4">
    <source>
        <dbReference type="Proteomes" id="UP001056681"/>
    </source>
</evidence>
<dbReference type="RefSeq" id="WP_083527245.1">
    <property type="nucleotide sequence ID" value="NZ_CP063231.1"/>
</dbReference>
<gene>
    <name evidence="3" type="ORF">IM816_08445</name>
</gene>
<protein>
    <submittedName>
        <fullName evidence="3">Cupin domain-containing protein</fullName>
    </submittedName>
</protein>